<sequence>MPIAVDGIPSPSVYMRDTHGKLSAARSAQSGEVEVTPATRFGGSQLR</sequence>
<evidence type="ECO:0000313" key="2">
    <source>
        <dbReference type="EMBL" id="OOK79330.1"/>
    </source>
</evidence>
<gene>
    <name evidence="2" type="ORF">BZL30_2914</name>
</gene>
<dbReference type="Proteomes" id="UP000189229">
    <property type="component" value="Unassembled WGS sequence"/>
</dbReference>
<organism evidence="2 3">
    <name type="scientific">Mycobacterium kansasii</name>
    <dbReference type="NCBI Taxonomy" id="1768"/>
    <lineage>
        <taxon>Bacteria</taxon>
        <taxon>Bacillati</taxon>
        <taxon>Actinomycetota</taxon>
        <taxon>Actinomycetes</taxon>
        <taxon>Mycobacteriales</taxon>
        <taxon>Mycobacteriaceae</taxon>
        <taxon>Mycobacterium</taxon>
    </lineage>
</organism>
<comment type="caution">
    <text evidence="2">The sequence shown here is derived from an EMBL/GenBank/DDBJ whole genome shotgun (WGS) entry which is preliminary data.</text>
</comment>
<evidence type="ECO:0000313" key="3">
    <source>
        <dbReference type="Proteomes" id="UP000189229"/>
    </source>
</evidence>
<evidence type="ECO:0000256" key="1">
    <source>
        <dbReference type="SAM" id="MobiDB-lite"/>
    </source>
</evidence>
<name>A0A1V3XJR8_MYCKA</name>
<dbReference type="EMBL" id="MVBM01000002">
    <property type="protein sequence ID" value="OOK79330.1"/>
    <property type="molecule type" value="Genomic_DNA"/>
</dbReference>
<proteinExistence type="predicted"/>
<feature type="region of interest" description="Disordered" evidence="1">
    <location>
        <begin position="21"/>
        <end position="47"/>
    </location>
</feature>
<dbReference type="AlphaFoldDB" id="A0A1V3XJR8"/>
<accession>A0A1V3XJR8</accession>
<reference evidence="2 3" key="1">
    <citation type="submission" date="2017-02" db="EMBL/GenBank/DDBJ databases">
        <title>Complete genome sequences of Mycobacterium kansasii strains isolated from rhesus macaques.</title>
        <authorList>
            <person name="Panda A."/>
            <person name="Nagaraj S."/>
            <person name="Zhao X."/>
            <person name="Tettelin H."/>
            <person name="Detolla L.J."/>
        </authorList>
    </citation>
    <scope>NUCLEOTIDE SEQUENCE [LARGE SCALE GENOMIC DNA]</scope>
    <source>
        <strain evidence="2 3">11-3813</strain>
    </source>
</reference>
<protein>
    <submittedName>
        <fullName evidence="2">Uncharacterized protein</fullName>
    </submittedName>
</protein>